<evidence type="ECO:0000256" key="3">
    <source>
        <dbReference type="ARBA" id="ARBA00022821"/>
    </source>
</evidence>
<evidence type="ECO:0000259" key="4">
    <source>
        <dbReference type="Pfam" id="PF18052"/>
    </source>
</evidence>
<feature type="domain" description="Disease resistance N-terminal" evidence="4">
    <location>
        <begin position="67"/>
        <end position="140"/>
    </location>
</feature>
<organism evidence="6 7">
    <name type="scientific">Theobroma cacao</name>
    <name type="common">Cacao</name>
    <name type="synonym">Cocoa</name>
    <dbReference type="NCBI Taxonomy" id="3641"/>
    <lineage>
        <taxon>Eukaryota</taxon>
        <taxon>Viridiplantae</taxon>
        <taxon>Streptophyta</taxon>
        <taxon>Embryophyta</taxon>
        <taxon>Tracheophyta</taxon>
        <taxon>Spermatophyta</taxon>
        <taxon>Magnoliopsida</taxon>
        <taxon>eudicotyledons</taxon>
        <taxon>Gunneridae</taxon>
        <taxon>Pentapetalae</taxon>
        <taxon>rosids</taxon>
        <taxon>malvids</taxon>
        <taxon>Malvales</taxon>
        <taxon>Malvaceae</taxon>
        <taxon>Byttnerioideae</taxon>
        <taxon>Theobroma</taxon>
    </lineage>
</organism>
<dbReference type="SUPFAM" id="SSF52058">
    <property type="entry name" value="L domain-like"/>
    <property type="match status" value="2"/>
</dbReference>
<dbReference type="GO" id="GO:0000166">
    <property type="term" value="F:nucleotide binding"/>
    <property type="evidence" value="ECO:0007669"/>
    <property type="project" value="UniProtKB-KW"/>
</dbReference>
<name>A0A061FS96_THECC</name>
<accession>A0A061FS96</accession>
<dbReference type="GO" id="GO:0006952">
    <property type="term" value="P:defense response"/>
    <property type="evidence" value="ECO:0007669"/>
    <property type="project" value="UniProtKB-KW"/>
</dbReference>
<dbReference type="EMBL" id="CM001888">
    <property type="protein sequence ID" value="EOY19758.1"/>
    <property type="molecule type" value="Genomic_DNA"/>
</dbReference>
<dbReference type="InterPro" id="IPR041118">
    <property type="entry name" value="Rx_N"/>
</dbReference>
<dbReference type="PANTHER" id="PTHR47186:SF41">
    <property type="entry name" value="OS12G0131701 PROTEIN"/>
    <property type="match status" value="1"/>
</dbReference>
<dbReference type="InterPro" id="IPR032675">
    <property type="entry name" value="LRR_dom_sf"/>
</dbReference>
<evidence type="ECO:0000259" key="5">
    <source>
        <dbReference type="Pfam" id="PF25019"/>
    </source>
</evidence>
<keyword evidence="3" id="KW-0611">Plant defense</keyword>
<keyword evidence="2" id="KW-0547">Nucleotide-binding</keyword>
<dbReference type="eggNOG" id="KOG4658">
    <property type="taxonomic scope" value="Eukaryota"/>
</dbReference>
<keyword evidence="1" id="KW-0677">Repeat</keyword>
<dbReference type="Proteomes" id="UP000026915">
    <property type="component" value="Chromosome 10"/>
</dbReference>
<reference evidence="6 7" key="1">
    <citation type="journal article" date="2013" name="Genome Biol.">
        <title>The genome sequence of the most widely cultivated cacao type and its use to identify candidate genes regulating pod color.</title>
        <authorList>
            <person name="Motamayor J.C."/>
            <person name="Mockaitis K."/>
            <person name="Schmutz J."/>
            <person name="Haiminen N."/>
            <person name="Iii D.L."/>
            <person name="Cornejo O."/>
            <person name="Findley S.D."/>
            <person name="Zheng P."/>
            <person name="Utro F."/>
            <person name="Royaert S."/>
            <person name="Saski C."/>
            <person name="Jenkins J."/>
            <person name="Podicheti R."/>
            <person name="Zhao M."/>
            <person name="Scheffler B.E."/>
            <person name="Stack J.C."/>
            <person name="Feltus F.A."/>
            <person name="Mustiga G.M."/>
            <person name="Amores F."/>
            <person name="Phillips W."/>
            <person name="Marelli J.P."/>
            <person name="May G.D."/>
            <person name="Shapiro H."/>
            <person name="Ma J."/>
            <person name="Bustamante C.D."/>
            <person name="Schnell R.J."/>
            <person name="Main D."/>
            <person name="Gilbert D."/>
            <person name="Parida L."/>
            <person name="Kuhn D.N."/>
        </authorList>
    </citation>
    <scope>NUCLEOTIDE SEQUENCE [LARGE SCALE GENOMIC DNA]</scope>
    <source>
        <strain evidence="7">cv. Matina 1-6</strain>
    </source>
</reference>
<dbReference type="OMA" id="FISNCEN"/>
<dbReference type="CDD" id="cd14798">
    <property type="entry name" value="RX-CC_like"/>
    <property type="match status" value="1"/>
</dbReference>
<dbReference type="AlphaFoldDB" id="A0A061FS96"/>
<dbReference type="HOGENOM" id="CLU_000837_8_11_1"/>
<dbReference type="Gene3D" id="1.20.5.4130">
    <property type="match status" value="1"/>
</dbReference>
<gene>
    <name evidence="6" type="ORF">TCM_045077</name>
</gene>
<dbReference type="Pfam" id="PF25019">
    <property type="entry name" value="LRR_R13L1-DRL21"/>
    <property type="match status" value="1"/>
</dbReference>
<evidence type="ECO:0000313" key="6">
    <source>
        <dbReference type="EMBL" id="EOY19758.1"/>
    </source>
</evidence>
<dbReference type="InterPro" id="IPR056789">
    <property type="entry name" value="LRR_R13L1-DRL21"/>
</dbReference>
<dbReference type="InterPro" id="IPR038005">
    <property type="entry name" value="RX-like_CC"/>
</dbReference>
<keyword evidence="7" id="KW-1185">Reference proteome</keyword>
<proteinExistence type="predicted"/>
<sequence>MVVVPCLLMPWMNKTHDFVSHSNALKIKVGKVSRQHILIMGFIGEVALSAFFDSLFAKFFSSKFNFVTEKRVRKEIMNWETTLKTIRALLPDAEEKKMKNLAVKIWLADLQDLAYDVDDILDEFATEALRRKYMKAHQASTSKAQKFLTSLHPSSIMFNYKMMSEIKEIMRRLEDLAARKSNLQLREIDVGRPMPIPKSRSSTSLYSRCYLSNNVLNHLLSALKCVRVLSLKRYYITEIPSSIGNLKHLYYPDFSYTKIKSLPDSIYSLYNLETLLLRFCENFEKLSLKLGILDNLCHLDITGGNSIEEMPSGIGKLKNLQVLSNFIVGQGDGLNIREMGNLSNLKDQLCIFELHNVDEAQYAWEAKLSIKPDLENLELKWSRGFNENLRRKEVEKEVLNSLQPHKDIKELAVKYYGGIEFPDWVEDDSFKNMQVLRLEYCQNCILLPAVGKLPLLKHLYIKGMGSVINVGNEFHGVNGSNAFPSLETLHFEDMLEWKEWKLCEFDEQGKKFCCLQELFVKNCPKLVTTLLENLNSLEKLVILNCQELVVSVLNLPMLCELEIKGCKEVVLGSYDDLQSLKKILLSNILKFACVTKMKMLQSMKVENLQINNCEELICLWQTKCWWLVPLRSLRTLMFNNCSQVVCMGASKEEEKKELLELKIPRNIEYVKLQDCEGLERFSKTFHNLTCLTKLVIVKCPKLVSLSTDNLLPTLRTLEIDNCENMESLIDDKENINFSSTYFLQSLYIRSCEQSVGNNTCLESITLWDSKNIKYLPQGLDKLNRLQEIQFLDCPNLVRFPKPLPNLHHLQRLIIWECPKMQYSIGERGFPANLTFLSIYEPNSNKEVMEGLHRLTYLTTLWIDGTNCMDAMSFPQEEIRMKLPPSLTDLFIRGFKNLRKLSSNGFQNITSLQSLSINNCPKLKSIPREEMLPSLLQLCIRNCPVLKKRCKKDKGKQWSNITHIPYVTIDDRFIHE</sequence>
<dbReference type="Pfam" id="PF18052">
    <property type="entry name" value="Rx_N"/>
    <property type="match status" value="1"/>
</dbReference>
<protein>
    <submittedName>
        <fullName evidence="6">LRR and NB-ARC domains-containing disease resistance protein, putative</fullName>
    </submittedName>
</protein>
<dbReference type="PANTHER" id="PTHR47186">
    <property type="entry name" value="LEUCINE-RICH REPEAT-CONTAINING PROTEIN 57"/>
    <property type="match status" value="1"/>
</dbReference>
<dbReference type="Gramene" id="EOY19758">
    <property type="protein sequence ID" value="EOY19758"/>
    <property type="gene ID" value="TCM_045077"/>
</dbReference>
<evidence type="ECO:0000256" key="2">
    <source>
        <dbReference type="ARBA" id="ARBA00022741"/>
    </source>
</evidence>
<dbReference type="InParanoid" id="A0A061FS96"/>
<dbReference type="Gene3D" id="3.80.10.10">
    <property type="entry name" value="Ribonuclease Inhibitor"/>
    <property type="match status" value="3"/>
</dbReference>
<dbReference type="GO" id="GO:0035556">
    <property type="term" value="P:intracellular signal transduction"/>
    <property type="evidence" value="ECO:0000318"/>
    <property type="project" value="GO_Central"/>
</dbReference>
<evidence type="ECO:0000256" key="1">
    <source>
        <dbReference type="ARBA" id="ARBA00022737"/>
    </source>
</evidence>
<feature type="domain" description="R13L1/DRL21-like LRR repeat region" evidence="5">
    <location>
        <begin position="336"/>
        <end position="464"/>
    </location>
</feature>
<evidence type="ECO:0000313" key="7">
    <source>
        <dbReference type="Proteomes" id="UP000026915"/>
    </source>
</evidence>